<feature type="region of interest" description="Disordered" evidence="1">
    <location>
        <begin position="558"/>
        <end position="583"/>
    </location>
</feature>
<reference evidence="2" key="1">
    <citation type="submission" date="2021-11" db="EMBL/GenBank/DDBJ databases">
        <title>Legionella maioricencis sp. nov., a new species isolated from hot water samples in Mallorca.</title>
        <authorList>
            <person name="Crespi S."/>
            <person name="Drasar V."/>
            <person name="Salva-Serra F."/>
            <person name="Jaen-Luchoro D."/>
            <person name="Pineiro-Iglesias B."/>
            <person name="Aliaga F."/>
            <person name="Fernandez-Juarez V."/>
            <person name="Coll G."/>
            <person name="Moore E.R.B."/>
            <person name="Bennasar-Figueras A."/>
        </authorList>
    </citation>
    <scope>NUCLEOTIDE SEQUENCE</scope>
    <source>
        <strain evidence="2">HCPI-6</strain>
    </source>
</reference>
<sequence length="583" mass="65101">MPDKIFDIFKCTIDEDQHNVATQWAKTFIHNPIDLATGMTQLVMACVARGDFKTRSYLSGSSELQDPSDQLTIADYLSHASRIIIDYNSLSEENAQELLSFFPEASGTNKVFARSATHNVNQVNDKVVEGKGVVIGLLGQLPSIVKKPLDFGINIAMGGAGQDNFYGKKISDNGFSGHFYYHRNTEHKLLLAGLEQSAPAASALGLLMGSETYPEEVQQGHDQFGQGHSLTGASDTYTAAGSLYFSSPVYQAKLLLEKGVFPPDKYGAMQVTITDDNWPLIKEYLKELSIAVESGNQQEVVGQLLEKPSTAKNTKGEYKSYVALDFSAYLKQVYKVFVADSELEEQEKLGFELLQSELLILIKKLQEGNVKEYNKFDSLISQMMSTERLPEEYKQALARISELFKLQLSIDPQLKHTQLSRRYQFGDITLGALGKINQMLNGAQITEEGEKEYEFGDITWGLLNRINNNKKYQFGDLSWGALVKINEMVNGKKEEEYQFGDIVSGIWGRWSQSATQTTSEKKEETQITIEITSEKKDETATSTGYGFVSYARNLIWRTNTTTPETPKSDNKEDKVTPSSDIGM</sequence>
<name>A0A9X2CXI1_9GAMM</name>
<feature type="compositionally biased region" description="Basic and acidic residues" evidence="1">
    <location>
        <begin position="566"/>
        <end position="575"/>
    </location>
</feature>
<protein>
    <recommendedName>
        <fullName evidence="4">Novel toxin 11 domain-containing protein</fullName>
    </recommendedName>
</protein>
<dbReference type="Proteomes" id="UP001139721">
    <property type="component" value="Unassembled WGS sequence"/>
</dbReference>
<evidence type="ECO:0000313" key="2">
    <source>
        <dbReference type="EMBL" id="MCL9682618.1"/>
    </source>
</evidence>
<dbReference type="AlphaFoldDB" id="A0A9X2CXI1"/>
<comment type="caution">
    <text evidence="2">The sequence shown here is derived from an EMBL/GenBank/DDBJ whole genome shotgun (WGS) entry which is preliminary data.</text>
</comment>
<accession>A0A9X2CXI1</accession>
<evidence type="ECO:0000313" key="3">
    <source>
        <dbReference type="Proteomes" id="UP001139721"/>
    </source>
</evidence>
<proteinExistence type="predicted"/>
<gene>
    <name evidence="2" type="ORF">LOX96_00775</name>
</gene>
<dbReference type="EMBL" id="JAJKBJ010000001">
    <property type="protein sequence ID" value="MCL9682618.1"/>
    <property type="molecule type" value="Genomic_DNA"/>
</dbReference>
<organism evidence="2 3">
    <name type="scientific">Legionella maioricensis</name>
    <dbReference type="NCBI Taxonomy" id="2896528"/>
    <lineage>
        <taxon>Bacteria</taxon>
        <taxon>Pseudomonadati</taxon>
        <taxon>Pseudomonadota</taxon>
        <taxon>Gammaproteobacteria</taxon>
        <taxon>Legionellales</taxon>
        <taxon>Legionellaceae</taxon>
        <taxon>Legionella</taxon>
    </lineage>
</organism>
<dbReference type="RefSeq" id="WP_250421453.1">
    <property type="nucleotide sequence ID" value="NZ_JAJKBJ010000001.1"/>
</dbReference>
<keyword evidence="3" id="KW-1185">Reference proteome</keyword>
<evidence type="ECO:0000256" key="1">
    <source>
        <dbReference type="SAM" id="MobiDB-lite"/>
    </source>
</evidence>
<evidence type="ECO:0008006" key="4">
    <source>
        <dbReference type="Google" id="ProtNLM"/>
    </source>
</evidence>